<dbReference type="RefSeq" id="WP_104429005.1">
    <property type="nucleotide sequence ID" value="NZ_PTIZ01000005.1"/>
</dbReference>
<dbReference type="AlphaFoldDB" id="A0A2S6HEC6"/>
<name>A0A2S6HEC6_9GAMM</name>
<evidence type="ECO:0000313" key="2">
    <source>
        <dbReference type="Proteomes" id="UP000240010"/>
    </source>
</evidence>
<organism evidence="1 2">
    <name type="scientific">Methylobacter tundripaludum</name>
    <dbReference type="NCBI Taxonomy" id="173365"/>
    <lineage>
        <taxon>Bacteria</taxon>
        <taxon>Pseudomonadati</taxon>
        <taxon>Pseudomonadota</taxon>
        <taxon>Gammaproteobacteria</taxon>
        <taxon>Methylococcales</taxon>
        <taxon>Methylococcaceae</taxon>
        <taxon>Methylobacter</taxon>
    </lineage>
</organism>
<sequence>MATVNFSVPDDIKQEFNQLFEKENKSAILTRLMQQAIEEKKQQQRRQLAIDKILQLRATQAPVAAADIEQAREELRR</sequence>
<comment type="caution">
    <text evidence="1">The sequence shown here is derived from an EMBL/GenBank/DDBJ whole genome shotgun (WGS) entry which is preliminary data.</text>
</comment>
<accession>A0A2S6HEC6</accession>
<reference evidence="1 2" key="1">
    <citation type="submission" date="2018-02" db="EMBL/GenBank/DDBJ databases">
        <title>Subsurface microbial communities from deep shales in Ohio and West Virginia, USA.</title>
        <authorList>
            <person name="Wrighton K."/>
        </authorList>
    </citation>
    <scope>NUCLEOTIDE SEQUENCE [LARGE SCALE GENOMIC DNA]</scope>
    <source>
        <strain evidence="1 2">OWC-DMM</strain>
    </source>
</reference>
<evidence type="ECO:0000313" key="1">
    <source>
        <dbReference type="EMBL" id="PPK75796.1"/>
    </source>
</evidence>
<dbReference type="Proteomes" id="UP000240010">
    <property type="component" value="Unassembled WGS sequence"/>
</dbReference>
<dbReference type="EMBL" id="PTIZ01000005">
    <property type="protein sequence ID" value="PPK75796.1"/>
    <property type="molecule type" value="Genomic_DNA"/>
</dbReference>
<proteinExistence type="predicted"/>
<gene>
    <name evidence="1" type="ORF">B0F87_105268</name>
</gene>
<protein>
    <submittedName>
        <fullName evidence="1">Uncharacterized protein</fullName>
    </submittedName>
</protein>